<dbReference type="Gene3D" id="3.40.250.10">
    <property type="entry name" value="Rhodanese-like domain"/>
    <property type="match status" value="1"/>
</dbReference>
<dbReference type="InterPro" id="IPR001763">
    <property type="entry name" value="Rhodanese-like_dom"/>
</dbReference>
<dbReference type="EMBL" id="MORL01000008">
    <property type="protein sequence ID" value="OIN58128.1"/>
    <property type="molecule type" value="Genomic_DNA"/>
</dbReference>
<dbReference type="AlphaFoldDB" id="A0A1S2VJY1"/>
<evidence type="ECO:0000313" key="3">
    <source>
        <dbReference type="Proteomes" id="UP000181790"/>
    </source>
</evidence>
<protein>
    <submittedName>
        <fullName evidence="2">Sulfurtransferase</fullName>
    </submittedName>
</protein>
<accession>A0A1S2VJY1</accession>
<comment type="caution">
    <text evidence="2">The sequence shown here is derived from an EMBL/GenBank/DDBJ whole genome shotgun (WGS) entry which is preliminary data.</text>
</comment>
<dbReference type="RefSeq" id="WP_071504278.1">
    <property type="nucleotide sequence ID" value="NZ_MORL01000008.1"/>
</dbReference>
<dbReference type="Pfam" id="PF00581">
    <property type="entry name" value="Rhodanese"/>
    <property type="match status" value="1"/>
</dbReference>
<dbReference type="Proteomes" id="UP000181790">
    <property type="component" value="Unassembled WGS sequence"/>
</dbReference>
<dbReference type="SUPFAM" id="SSF52821">
    <property type="entry name" value="Rhodanese/Cell cycle control phosphatase"/>
    <property type="match status" value="1"/>
</dbReference>
<organism evidence="2 3">
    <name type="scientific">Arsenicibacter rosenii</name>
    <dbReference type="NCBI Taxonomy" id="1750698"/>
    <lineage>
        <taxon>Bacteria</taxon>
        <taxon>Pseudomonadati</taxon>
        <taxon>Bacteroidota</taxon>
        <taxon>Cytophagia</taxon>
        <taxon>Cytophagales</taxon>
        <taxon>Spirosomataceae</taxon>
        <taxon>Arsenicibacter</taxon>
    </lineage>
</organism>
<proteinExistence type="predicted"/>
<dbReference type="PROSITE" id="PS50206">
    <property type="entry name" value="RHODANESE_3"/>
    <property type="match status" value="1"/>
</dbReference>
<name>A0A1S2VJY1_9BACT</name>
<keyword evidence="3" id="KW-1185">Reference proteome</keyword>
<feature type="domain" description="Rhodanese" evidence="1">
    <location>
        <begin position="20"/>
        <end position="102"/>
    </location>
</feature>
<dbReference type="GO" id="GO:0016740">
    <property type="term" value="F:transferase activity"/>
    <property type="evidence" value="ECO:0007669"/>
    <property type="project" value="UniProtKB-KW"/>
</dbReference>
<reference evidence="2 3" key="1">
    <citation type="submission" date="2016-10" db="EMBL/GenBank/DDBJ databases">
        <title>Arsenicibacter rosenii gen. nov., sp. nov., an efficient arsenic-methylating bacterium isolated from an arsenic-contaminated paddy soil.</title>
        <authorList>
            <person name="Huang K."/>
        </authorList>
    </citation>
    <scope>NUCLEOTIDE SEQUENCE [LARGE SCALE GENOMIC DNA]</scope>
    <source>
        <strain evidence="2 3">SM-1</strain>
    </source>
</reference>
<keyword evidence="2" id="KW-0808">Transferase</keyword>
<evidence type="ECO:0000259" key="1">
    <source>
        <dbReference type="PROSITE" id="PS50206"/>
    </source>
</evidence>
<dbReference type="CDD" id="cd00158">
    <property type="entry name" value="RHOD"/>
    <property type="match status" value="1"/>
</dbReference>
<dbReference type="OrthoDB" id="9808735at2"/>
<gene>
    <name evidence="2" type="ORF">BLX24_16550</name>
</gene>
<evidence type="ECO:0000313" key="2">
    <source>
        <dbReference type="EMBL" id="OIN58128.1"/>
    </source>
</evidence>
<sequence>MQDKPAYNDISLPELTQLQDNPDTVVIDVRDEWEFDEFNIGGLNIPLPAIRERKGELTRYDTLIFICTNGVRSRIAAKDALRQPELSKKTILHLNGGILETE</sequence>
<dbReference type="InterPro" id="IPR036873">
    <property type="entry name" value="Rhodanese-like_dom_sf"/>
</dbReference>